<name>A0A1H1AKD6_9MICC</name>
<dbReference type="SUPFAM" id="SSF56317">
    <property type="entry name" value="Carbon-nitrogen hydrolase"/>
    <property type="match status" value="1"/>
</dbReference>
<dbReference type="Proteomes" id="UP000181917">
    <property type="component" value="Unassembled WGS sequence"/>
</dbReference>
<evidence type="ECO:0000313" key="4">
    <source>
        <dbReference type="Proteomes" id="UP000181917"/>
    </source>
</evidence>
<feature type="domain" description="CN hydrolase" evidence="2">
    <location>
        <begin position="2"/>
        <end position="255"/>
    </location>
</feature>
<dbReference type="InterPro" id="IPR003010">
    <property type="entry name" value="C-N_Hydrolase"/>
</dbReference>
<evidence type="ECO:0000259" key="2">
    <source>
        <dbReference type="PROSITE" id="PS50263"/>
    </source>
</evidence>
<dbReference type="PANTHER" id="PTHR43674:SF2">
    <property type="entry name" value="BETA-UREIDOPROPIONASE"/>
    <property type="match status" value="1"/>
</dbReference>
<sequence length="282" mass="31869">MTTVRAALTQTTWTGDEESMVRKHEDFVRKAAAEGAQVICFQELFHGPYFGIVQDSKYYDFAQPVPGPLTERFAKLAAEHHMVIILPVYEEEQPGIYYNTAAVIDADGTYLGKYRKNHLPHVDKFWEKFYFRPGNLGWPIFDTAVGKVGLNICYDRHFPESWRALGLNGAHLVFNPNASKPGLSNRLWELEQPTAAAANGYYVVVPNRVGSEANEFGDEAVNFYGTSYVVDPQGNYVGELGSGSEEELLIRDLDMDLIRTARNSWQFYRDRRPDAYGPIVAP</sequence>
<dbReference type="AlphaFoldDB" id="A0A1H1AKD6"/>
<dbReference type="PANTHER" id="PTHR43674">
    <property type="entry name" value="NITRILASE C965.09-RELATED"/>
    <property type="match status" value="1"/>
</dbReference>
<dbReference type="InterPro" id="IPR036526">
    <property type="entry name" value="C-N_Hydrolase_sf"/>
</dbReference>
<protein>
    <submittedName>
        <fullName evidence="3">N-carbamoylputrescine amidase</fullName>
    </submittedName>
</protein>
<organism evidence="3 4">
    <name type="scientific">Crystallibacter crystallopoietes</name>
    <dbReference type="NCBI Taxonomy" id="37928"/>
    <lineage>
        <taxon>Bacteria</taxon>
        <taxon>Bacillati</taxon>
        <taxon>Actinomycetota</taxon>
        <taxon>Actinomycetes</taxon>
        <taxon>Micrococcales</taxon>
        <taxon>Micrococcaceae</taxon>
        <taxon>Crystallibacter</taxon>
    </lineage>
</organism>
<accession>A0A1H1AKD6</accession>
<dbReference type="GO" id="GO:0016811">
    <property type="term" value="F:hydrolase activity, acting on carbon-nitrogen (but not peptide) bonds, in linear amides"/>
    <property type="evidence" value="ECO:0007669"/>
    <property type="project" value="TreeGrafter"/>
</dbReference>
<dbReference type="Pfam" id="PF00795">
    <property type="entry name" value="CN_hydrolase"/>
    <property type="match status" value="1"/>
</dbReference>
<dbReference type="InterPro" id="IPR050345">
    <property type="entry name" value="Aliph_Amidase/BUP"/>
</dbReference>
<dbReference type="RefSeq" id="WP_074699465.1">
    <property type="nucleotide sequence ID" value="NZ_CP018863.1"/>
</dbReference>
<keyword evidence="4" id="KW-1185">Reference proteome</keyword>
<reference evidence="3 4" key="1">
    <citation type="submission" date="2016-10" db="EMBL/GenBank/DDBJ databases">
        <authorList>
            <person name="de Groot N.N."/>
        </authorList>
    </citation>
    <scope>NUCLEOTIDE SEQUENCE [LARGE SCALE GENOMIC DNA]</scope>
    <source>
        <strain evidence="3 4">DSM 20117</strain>
    </source>
</reference>
<dbReference type="OrthoDB" id="9811121at2"/>
<dbReference type="Gene3D" id="3.60.110.10">
    <property type="entry name" value="Carbon-nitrogen hydrolase"/>
    <property type="match status" value="1"/>
</dbReference>
<dbReference type="STRING" id="37928.SAMN04489742_0969"/>
<dbReference type="KEGG" id="acry:AC20117_12475"/>
<keyword evidence="1" id="KW-0378">Hydrolase</keyword>
<gene>
    <name evidence="3" type="ORF">SAMN04489742_0969</name>
</gene>
<evidence type="ECO:0000256" key="1">
    <source>
        <dbReference type="ARBA" id="ARBA00022801"/>
    </source>
</evidence>
<evidence type="ECO:0000313" key="3">
    <source>
        <dbReference type="EMBL" id="SDQ40122.1"/>
    </source>
</evidence>
<dbReference type="EMBL" id="FNKH01000002">
    <property type="protein sequence ID" value="SDQ40122.1"/>
    <property type="molecule type" value="Genomic_DNA"/>
</dbReference>
<proteinExistence type="predicted"/>
<dbReference type="PROSITE" id="PS50263">
    <property type="entry name" value="CN_HYDROLASE"/>
    <property type="match status" value="1"/>
</dbReference>